<gene>
    <name evidence="3" type="ORF">NAF29_17610</name>
</gene>
<evidence type="ECO:0000256" key="1">
    <source>
        <dbReference type="SAM" id="MobiDB-lite"/>
    </source>
</evidence>
<evidence type="ECO:0000256" key="2">
    <source>
        <dbReference type="SAM" id="SignalP"/>
    </source>
</evidence>
<feature type="compositionally biased region" description="Basic and acidic residues" evidence="1">
    <location>
        <begin position="389"/>
        <end position="404"/>
    </location>
</feature>
<proteinExistence type="predicted"/>
<evidence type="ECO:0000313" key="4">
    <source>
        <dbReference type="Proteomes" id="UP001165393"/>
    </source>
</evidence>
<name>A0AA41WAD3_9GAMM</name>
<dbReference type="NCBIfam" id="TIGR03016">
    <property type="entry name" value="pepcterm_hypo_1"/>
    <property type="match status" value="1"/>
</dbReference>
<dbReference type="Proteomes" id="UP001165393">
    <property type="component" value="Unassembled WGS sequence"/>
</dbReference>
<dbReference type="Pfam" id="PF10082">
    <property type="entry name" value="BBP2_2"/>
    <property type="match status" value="1"/>
</dbReference>
<sequence>MDTMNLTPKKINALKPLAAAVLGSLSVSAYAAKVEVTPLVDAGVTYTDNVNLEGSDTETSTVGTTSAGLKAKVKGNGGSVDLTYKGTQAFYSHDSDRNDFFNELNFSAKNKLGRSGFSGKVNADISEVARSQARNANNDFLTGDTVSNRNAGVGVDYTNGNRGNVGIKGGVDAKVRDAADDEGNSYSYGANLDLSDGRQVDNYFWSANYDYDRDESREDDRYNQSHRIQGKLGLAQYEGFAPFLDYRGEQYDEKGRDGDADRERKYASVGPGLRYYIDRRSYFELTYNHVVEGDQDDYWGGKVNLKPTPRTTIYFEYEQRFFGDSYTFRLKHRSKRWTNSINYRETPSSFDREFFSGDEDLANYSINRTLDWTSSLALKRGSFSVSIRAQEKERDDNDDGKTTNDDSYGVNAKYSHQLTRTTRLSASANYDQYKFDRTVGDDQKDYYRTFELRANHSFRKSLSIDYGYRFANRSSNIENFKYDENRVFANLTKRF</sequence>
<dbReference type="SUPFAM" id="SSF56935">
    <property type="entry name" value="Porins"/>
    <property type="match status" value="1"/>
</dbReference>
<reference evidence="3 4" key="1">
    <citation type="journal article" date="2013" name="Antonie Van Leeuwenhoek">
        <title>Echinimonas agarilytica gen. nov., sp. nov., a new gammaproteobacterium isolated from the sea urchin Strongylocentrotus intermedius.</title>
        <authorList>
            <person name="Nedashkovskaya O.I."/>
            <person name="Stenkova A.M."/>
            <person name="Zhukova N.V."/>
            <person name="Van Trappen S."/>
            <person name="Lee J.S."/>
            <person name="Kim S.B."/>
        </authorList>
    </citation>
    <scope>NUCLEOTIDE SEQUENCE [LARGE SCALE GENOMIC DNA]</scope>
    <source>
        <strain evidence="3 4">KMM 6351</strain>
    </source>
</reference>
<feature type="region of interest" description="Disordered" evidence="1">
    <location>
        <begin position="389"/>
        <end position="412"/>
    </location>
</feature>
<accession>A0AA41WAD3</accession>
<organism evidence="3 4">
    <name type="scientific">Echinimonas agarilytica</name>
    <dbReference type="NCBI Taxonomy" id="1215918"/>
    <lineage>
        <taxon>Bacteria</taxon>
        <taxon>Pseudomonadati</taxon>
        <taxon>Pseudomonadota</taxon>
        <taxon>Gammaproteobacteria</taxon>
        <taxon>Alteromonadales</taxon>
        <taxon>Echinimonadaceae</taxon>
        <taxon>Echinimonas</taxon>
    </lineage>
</organism>
<dbReference type="RefSeq" id="WP_251262946.1">
    <property type="nucleotide sequence ID" value="NZ_JAMQGP010000011.1"/>
</dbReference>
<dbReference type="InterPro" id="IPR018759">
    <property type="entry name" value="BBP2_2"/>
</dbReference>
<dbReference type="EMBL" id="JAMQGP010000011">
    <property type="protein sequence ID" value="MCM2681466.1"/>
    <property type="molecule type" value="Genomic_DNA"/>
</dbReference>
<feature type="signal peptide" evidence="2">
    <location>
        <begin position="1"/>
        <end position="31"/>
    </location>
</feature>
<feature type="chain" id="PRO_5041274557" evidence="2">
    <location>
        <begin position="32"/>
        <end position="495"/>
    </location>
</feature>
<protein>
    <submittedName>
        <fullName evidence="3">TIGR03016 family PEP-CTERM system-associated outer membrane protein</fullName>
    </submittedName>
</protein>
<dbReference type="InterPro" id="IPR017467">
    <property type="entry name" value="CHP03016_PEP-CTERM"/>
</dbReference>
<comment type="caution">
    <text evidence="3">The sequence shown here is derived from an EMBL/GenBank/DDBJ whole genome shotgun (WGS) entry which is preliminary data.</text>
</comment>
<keyword evidence="2" id="KW-0732">Signal</keyword>
<dbReference type="AlphaFoldDB" id="A0AA41WAD3"/>
<keyword evidence="4" id="KW-1185">Reference proteome</keyword>
<evidence type="ECO:0000313" key="3">
    <source>
        <dbReference type="EMBL" id="MCM2681466.1"/>
    </source>
</evidence>